<dbReference type="CDD" id="cd17546">
    <property type="entry name" value="REC_hyHK_CKI1_RcsC-like"/>
    <property type="match status" value="1"/>
</dbReference>
<dbReference type="Proteomes" id="UP000253551">
    <property type="component" value="Unassembled WGS sequence"/>
</dbReference>
<dbReference type="STRING" id="4846.A0A367KHV3"/>
<feature type="compositionally biased region" description="Low complexity" evidence="10">
    <location>
        <begin position="16"/>
        <end position="41"/>
    </location>
</feature>
<comment type="catalytic activity">
    <reaction evidence="8">
        <text>L-seryl-[protein] + ATP = O-phospho-L-seryl-[protein] + ADP + H(+)</text>
        <dbReference type="Rhea" id="RHEA:17989"/>
        <dbReference type="Rhea" id="RHEA-COMP:9863"/>
        <dbReference type="Rhea" id="RHEA-COMP:11604"/>
        <dbReference type="ChEBI" id="CHEBI:15378"/>
        <dbReference type="ChEBI" id="CHEBI:29999"/>
        <dbReference type="ChEBI" id="CHEBI:30616"/>
        <dbReference type="ChEBI" id="CHEBI:83421"/>
        <dbReference type="ChEBI" id="CHEBI:456216"/>
        <dbReference type="EC" id="2.7.11.1"/>
    </reaction>
</comment>
<feature type="modified residue" description="4-aspartylphosphate" evidence="9">
    <location>
        <position position="536"/>
    </location>
</feature>
<evidence type="ECO:0000256" key="6">
    <source>
        <dbReference type="ARBA" id="ARBA00022840"/>
    </source>
</evidence>
<dbReference type="PROSITE" id="PS50110">
    <property type="entry name" value="RESPONSE_REGULATORY"/>
    <property type="match status" value="1"/>
</dbReference>
<keyword evidence="4" id="KW-0547">Nucleotide-binding</keyword>
<feature type="domain" description="AGC-kinase C-terminal" evidence="13">
    <location>
        <begin position="232"/>
        <end position="327"/>
    </location>
</feature>
<dbReference type="AlphaFoldDB" id="A0A367KHV3"/>
<evidence type="ECO:0000259" key="11">
    <source>
        <dbReference type="PROSITE" id="PS50011"/>
    </source>
</evidence>
<evidence type="ECO:0000256" key="3">
    <source>
        <dbReference type="ARBA" id="ARBA00022679"/>
    </source>
</evidence>
<dbReference type="InterPro" id="IPR001789">
    <property type="entry name" value="Sig_transdc_resp-reg_receiver"/>
</dbReference>
<evidence type="ECO:0000256" key="8">
    <source>
        <dbReference type="ARBA" id="ARBA00048679"/>
    </source>
</evidence>
<dbReference type="PANTHER" id="PTHR24356:SF1">
    <property type="entry name" value="SERINE_THREONINE-PROTEIN KINASE GREATWALL"/>
    <property type="match status" value="1"/>
</dbReference>
<dbReference type="SUPFAM" id="SSF52172">
    <property type="entry name" value="CheY-like"/>
    <property type="match status" value="1"/>
</dbReference>
<dbReference type="InterPro" id="IPR000961">
    <property type="entry name" value="AGC-kinase_C"/>
</dbReference>
<organism evidence="14 15">
    <name type="scientific">Rhizopus stolonifer</name>
    <name type="common">Rhizopus nigricans</name>
    <dbReference type="NCBI Taxonomy" id="4846"/>
    <lineage>
        <taxon>Eukaryota</taxon>
        <taxon>Fungi</taxon>
        <taxon>Fungi incertae sedis</taxon>
        <taxon>Mucoromycota</taxon>
        <taxon>Mucoromycotina</taxon>
        <taxon>Mucoromycetes</taxon>
        <taxon>Mucorales</taxon>
        <taxon>Mucorineae</taxon>
        <taxon>Rhizopodaceae</taxon>
        <taxon>Rhizopus</taxon>
    </lineage>
</organism>
<sequence length="664" mass="74631">MGFLDRRVRDEINHEPLSFSSPFPSRSGTPPRSPSVSSASPSGPLYKNSYFNLLFEQDRHRRGSLASSVSGGEPSSLTSISPFLHEMVNSTSDDGYGVKLHRQRTNSGLLSGRTTPVFSTSEVENTPKRLMVGTPDYLAPESILGTSQDTMVDWWALGVICYEFLFGYPPFHAETPDKVFENILSRSIDWHENEVSLPPEARDFIERLLTSDPEQRLGRNGADEVRNHPFFKDLDWDNLLSEAPSFIPQPMNKEDTDYFDTRGASMMQEDVENLVKEEVKRAKAIIVEQNPDNSFVNQEEEGHEPISSDVDFGTFMYKNLPLLEKANEEAIRKIRSESIAAIATDSSKLPPSSLMAISDRKRNSIIDNMDNQCISTSLPTTPMLAMSPSVSSRTSSFTARKSEDMTNPQLEKVKKSWIEENWDVPKRVRSVSFPNKVFESKPGDGLLENDEEINIMSTPVPTSTHPLDCCGDETAYSYKSTRPLDCLIADDNPISCKILETILKSLHCRCVVVRNGAQAVRCAMGEKVLFDFIFMDIRMPIIDGEAAARMIKSTNNINKTTPIVAFTAYERTFQLSKIFDDVLSKPVTREAVIRCIKHFHDLPIDSNQMAHWPFSLPTIETPPSSFAHTPQEILSPPLTKDKQPHLPYPILPSYILSHLSKEKL</sequence>
<dbReference type="EMBL" id="PJQM01001677">
    <property type="protein sequence ID" value="RCI01757.1"/>
    <property type="molecule type" value="Genomic_DNA"/>
</dbReference>
<proteinExistence type="predicted"/>
<accession>A0A367KHV3</accession>
<feature type="domain" description="Protein kinase" evidence="11">
    <location>
        <begin position="1"/>
        <end position="231"/>
    </location>
</feature>
<evidence type="ECO:0000256" key="1">
    <source>
        <dbReference type="ARBA" id="ARBA00012513"/>
    </source>
</evidence>
<evidence type="ECO:0000256" key="7">
    <source>
        <dbReference type="ARBA" id="ARBA00047899"/>
    </source>
</evidence>
<dbReference type="Gene3D" id="3.40.50.2300">
    <property type="match status" value="1"/>
</dbReference>
<keyword evidence="2" id="KW-0723">Serine/threonine-protein kinase</keyword>
<dbReference type="SMART" id="SM00133">
    <property type="entry name" value="S_TK_X"/>
    <property type="match status" value="1"/>
</dbReference>
<dbReference type="GO" id="GO:0004674">
    <property type="term" value="F:protein serine/threonine kinase activity"/>
    <property type="evidence" value="ECO:0007669"/>
    <property type="project" value="UniProtKB-KW"/>
</dbReference>
<dbReference type="FunFam" id="1.10.510.10:FF:000340">
    <property type="entry name" value="Serine threonine protein kinase"/>
    <property type="match status" value="1"/>
</dbReference>
<feature type="region of interest" description="Disordered" evidence="10">
    <location>
        <begin position="1"/>
        <end position="41"/>
    </location>
</feature>
<dbReference type="GO" id="GO:0000160">
    <property type="term" value="P:phosphorelay signal transduction system"/>
    <property type="evidence" value="ECO:0007669"/>
    <property type="project" value="InterPro"/>
</dbReference>
<reference evidence="14 15" key="1">
    <citation type="journal article" date="2018" name="G3 (Bethesda)">
        <title>Phylogenetic and Phylogenomic Definition of Rhizopus Species.</title>
        <authorList>
            <person name="Gryganskyi A.P."/>
            <person name="Golan J."/>
            <person name="Dolatabadi S."/>
            <person name="Mondo S."/>
            <person name="Robb S."/>
            <person name="Idnurm A."/>
            <person name="Muszewska A."/>
            <person name="Steczkiewicz K."/>
            <person name="Masonjones S."/>
            <person name="Liao H.L."/>
            <person name="Gajdeczka M.T."/>
            <person name="Anike F."/>
            <person name="Vuek A."/>
            <person name="Anishchenko I.M."/>
            <person name="Voigt K."/>
            <person name="de Hoog G.S."/>
            <person name="Smith M.E."/>
            <person name="Heitman J."/>
            <person name="Vilgalys R."/>
            <person name="Stajich J.E."/>
        </authorList>
    </citation>
    <scope>NUCLEOTIDE SEQUENCE [LARGE SCALE GENOMIC DNA]</scope>
    <source>
        <strain evidence="14 15">LSU 92-RS-03</strain>
    </source>
</reference>
<keyword evidence="6" id="KW-0067">ATP-binding</keyword>
<evidence type="ECO:0000256" key="4">
    <source>
        <dbReference type="ARBA" id="ARBA00022741"/>
    </source>
</evidence>
<keyword evidence="3" id="KW-0808">Transferase</keyword>
<keyword evidence="15" id="KW-1185">Reference proteome</keyword>
<feature type="domain" description="Response regulatory" evidence="12">
    <location>
        <begin position="485"/>
        <end position="600"/>
    </location>
</feature>
<dbReference type="PANTHER" id="PTHR24356">
    <property type="entry name" value="SERINE/THREONINE-PROTEIN KINASE"/>
    <property type="match status" value="1"/>
</dbReference>
<dbReference type="SMART" id="SM00448">
    <property type="entry name" value="REC"/>
    <property type="match status" value="1"/>
</dbReference>
<dbReference type="InterPro" id="IPR011006">
    <property type="entry name" value="CheY-like_superfamily"/>
</dbReference>
<comment type="caution">
    <text evidence="14">The sequence shown here is derived from an EMBL/GenBank/DDBJ whole genome shotgun (WGS) entry which is preliminary data.</text>
</comment>
<evidence type="ECO:0000259" key="12">
    <source>
        <dbReference type="PROSITE" id="PS50110"/>
    </source>
</evidence>
<dbReference type="SUPFAM" id="SSF56112">
    <property type="entry name" value="Protein kinase-like (PK-like)"/>
    <property type="match status" value="1"/>
</dbReference>
<keyword evidence="9" id="KW-0597">Phosphoprotein</keyword>
<dbReference type="PROSITE" id="PS50011">
    <property type="entry name" value="PROTEIN_KINASE_DOM"/>
    <property type="match status" value="1"/>
</dbReference>
<dbReference type="PROSITE" id="PS51285">
    <property type="entry name" value="AGC_KINASE_CTER"/>
    <property type="match status" value="1"/>
</dbReference>
<dbReference type="Gene3D" id="1.10.510.10">
    <property type="entry name" value="Transferase(Phosphotransferase) domain 1"/>
    <property type="match status" value="1"/>
</dbReference>
<evidence type="ECO:0000259" key="13">
    <source>
        <dbReference type="PROSITE" id="PS51285"/>
    </source>
</evidence>
<protein>
    <recommendedName>
        <fullName evidence="1">non-specific serine/threonine protein kinase</fullName>
        <ecNumber evidence="1">2.7.11.1</ecNumber>
    </recommendedName>
</protein>
<dbReference type="GO" id="GO:0005737">
    <property type="term" value="C:cytoplasm"/>
    <property type="evidence" value="ECO:0007669"/>
    <property type="project" value="TreeGrafter"/>
</dbReference>
<comment type="catalytic activity">
    <reaction evidence="7">
        <text>L-threonyl-[protein] + ATP = O-phospho-L-threonyl-[protein] + ADP + H(+)</text>
        <dbReference type="Rhea" id="RHEA:46608"/>
        <dbReference type="Rhea" id="RHEA-COMP:11060"/>
        <dbReference type="Rhea" id="RHEA-COMP:11605"/>
        <dbReference type="ChEBI" id="CHEBI:15378"/>
        <dbReference type="ChEBI" id="CHEBI:30013"/>
        <dbReference type="ChEBI" id="CHEBI:30616"/>
        <dbReference type="ChEBI" id="CHEBI:61977"/>
        <dbReference type="ChEBI" id="CHEBI:456216"/>
        <dbReference type="EC" id="2.7.11.1"/>
    </reaction>
</comment>
<dbReference type="GO" id="GO:0005524">
    <property type="term" value="F:ATP binding"/>
    <property type="evidence" value="ECO:0007669"/>
    <property type="project" value="UniProtKB-KW"/>
</dbReference>
<dbReference type="Pfam" id="PF00072">
    <property type="entry name" value="Response_reg"/>
    <property type="match status" value="1"/>
</dbReference>
<evidence type="ECO:0000256" key="2">
    <source>
        <dbReference type="ARBA" id="ARBA00022527"/>
    </source>
</evidence>
<dbReference type="OrthoDB" id="2286746at2759"/>
<evidence type="ECO:0000256" key="9">
    <source>
        <dbReference type="PROSITE-ProRule" id="PRU00169"/>
    </source>
</evidence>
<evidence type="ECO:0000256" key="10">
    <source>
        <dbReference type="SAM" id="MobiDB-lite"/>
    </source>
</evidence>
<dbReference type="Pfam" id="PF00069">
    <property type="entry name" value="Pkinase"/>
    <property type="match status" value="1"/>
</dbReference>
<evidence type="ECO:0000313" key="15">
    <source>
        <dbReference type="Proteomes" id="UP000253551"/>
    </source>
</evidence>
<dbReference type="InterPro" id="IPR000719">
    <property type="entry name" value="Prot_kinase_dom"/>
</dbReference>
<dbReference type="EC" id="2.7.11.1" evidence="1"/>
<evidence type="ECO:0000256" key="5">
    <source>
        <dbReference type="ARBA" id="ARBA00022777"/>
    </source>
</evidence>
<dbReference type="SMART" id="SM00220">
    <property type="entry name" value="S_TKc"/>
    <property type="match status" value="1"/>
</dbReference>
<keyword evidence="5" id="KW-0418">Kinase</keyword>
<gene>
    <name evidence="14" type="ORF">CU098_010756</name>
</gene>
<dbReference type="GO" id="GO:0005634">
    <property type="term" value="C:nucleus"/>
    <property type="evidence" value="ECO:0007669"/>
    <property type="project" value="TreeGrafter"/>
</dbReference>
<name>A0A367KHV3_RHIST</name>
<feature type="compositionally biased region" description="Basic and acidic residues" evidence="10">
    <location>
        <begin position="1"/>
        <end position="14"/>
    </location>
</feature>
<dbReference type="InterPro" id="IPR011009">
    <property type="entry name" value="Kinase-like_dom_sf"/>
</dbReference>
<dbReference type="Gene3D" id="3.30.200.20">
    <property type="entry name" value="Phosphorylase Kinase, domain 1"/>
    <property type="match status" value="1"/>
</dbReference>
<evidence type="ECO:0000313" key="14">
    <source>
        <dbReference type="EMBL" id="RCI01757.1"/>
    </source>
</evidence>
<dbReference type="InterPro" id="IPR050236">
    <property type="entry name" value="Ser_Thr_kinase_AGC"/>
</dbReference>